<evidence type="ECO:0000256" key="1">
    <source>
        <dbReference type="ARBA" id="ARBA00022676"/>
    </source>
</evidence>
<dbReference type="GO" id="GO:0005829">
    <property type="term" value="C:cytosol"/>
    <property type="evidence" value="ECO:0007669"/>
    <property type="project" value="TreeGrafter"/>
</dbReference>
<dbReference type="GO" id="GO:0008713">
    <property type="term" value="F:ADP-heptose-lipopolysaccharide heptosyltransferase activity"/>
    <property type="evidence" value="ECO:0007669"/>
    <property type="project" value="TreeGrafter"/>
</dbReference>
<protein>
    <submittedName>
        <fullName evidence="3">ADP-heptose:LPS heptosyltransferase</fullName>
    </submittedName>
</protein>
<dbReference type="AlphaFoldDB" id="A0A7Y9DNG7"/>
<accession>A0A7Y9DNG7</accession>
<dbReference type="CDD" id="cd03789">
    <property type="entry name" value="GT9_LPS_heptosyltransferase"/>
    <property type="match status" value="1"/>
</dbReference>
<dbReference type="InterPro" id="IPR051199">
    <property type="entry name" value="LPS_LOS_Heptosyltrfase"/>
</dbReference>
<dbReference type="RefSeq" id="WP_179753703.1">
    <property type="nucleotide sequence ID" value="NZ_BAAAGN010000003.1"/>
</dbReference>
<dbReference type="Gene3D" id="3.40.50.2000">
    <property type="entry name" value="Glycogen Phosphorylase B"/>
    <property type="match status" value="2"/>
</dbReference>
<dbReference type="PANTHER" id="PTHR30160">
    <property type="entry name" value="TETRAACYLDISACCHARIDE 4'-KINASE-RELATED"/>
    <property type="match status" value="1"/>
</dbReference>
<dbReference type="PANTHER" id="PTHR30160:SF1">
    <property type="entry name" value="LIPOPOLYSACCHARIDE 1,2-N-ACETYLGLUCOSAMINETRANSFERASE-RELATED"/>
    <property type="match status" value="1"/>
</dbReference>
<organism evidence="3 4">
    <name type="scientific">Kineococcus aurantiacus</name>
    <dbReference type="NCBI Taxonomy" id="37633"/>
    <lineage>
        <taxon>Bacteria</taxon>
        <taxon>Bacillati</taxon>
        <taxon>Actinomycetota</taxon>
        <taxon>Actinomycetes</taxon>
        <taxon>Kineosporiales</taxon>
        <taxon>Kineosporiaceae</taxon>
        <taxon>Kineococcus</taxon>
    </lineage>
</organism>
<name>A0A7Y9DNG7_9ACTN</name>
<keyword evidence="4" id="KW-1185">Reference proteome</keyword>
<keyword evidence="2 3" id="KW-0808">Transferase</keyword>
<gene>
    <name evidence="3" type="ORF">BJ968_003298</name>
</gene>
<dbReference type="Pfam" id="PF01075">
    <property type="entry name" value="Glyco_transf_9"/>
    <property type="match status" value="1"/>
</dbReference>
<evidence type="ECO:0000313" key="4">
    <source>
        <dbReference type="Proteomes" id="UP000521922"/>
    </source>
</evidence>
<reference evidence="3 4" key="1">
    <citation type="submission" date="2020-07" db="EMBL/GenBank/DDBJ databases">
        <title>Sequencing the genomes of 1000 actinobacteria strains.</title>
        <authorList>
            <person name="Klenk H.-P."/>
        </authorList>
    </citation>
    <scope>NUCLEOTIDE SEQUENCE [LARGE SCALE GENOMIC DNA]</scope>
    <source>
        <strain evidence="3 4">DSM 7487</strain>
    </source>
</reference>
<evidence type="ECO:0000313" key="3">
    <source>
        <dbReference type="EMBL" id="NYD23758.1"/>
    </source>
</evidence>
<dbReference type="Proteomes" id="UP000521922">
    <property type="component" value="Unassembled WGS sequence"/>
</dbReference>
<dbReference type="GO" id="GO:0009244">
    <property type="term" value="P:lipopolysaccharide core region biosynthetic process"/>
    <property type="evidence" value="ECO:0007669"/>
    <property type="project" value="TreeGrafter"/>
</dbReference>
<sequence length="342" mass="34842">MRILACRLDNDGDVLLTGPAVRALAASGTVDLLASPAGRAAARLLPGVEDVLVFDPPWSGFSPAAVDPAAVGRLVAQVHDGGYDEAVVFTSFHQSPLPLALLLRMAGVPRTAAASEDYPGSLLDVRFRREEGPERHEVEAALALARAAGHDLPLGDDGRLRLRDLPPPGVDLPARYVVVHPGASVPARAPSPAQAADVVEALRRSGRDVVVTGSPRERDLTAAVAGAPDPGVLDLGGRTDLAGLAAVLAGADAVVVGNTGPAHLAAAVGTAVVSLFSPVVPASRWAPHGVPHVLLGDQEAPCAGSRARDCPVPGHPCLTSVAADRVVAAVDALTPELLEATP</sequence>
<comment type="caution">
    <text evidence="3">The sequence shown here is derived from an EMBL/GenBank/DDBJ whole genome shotgun (WGS) entry which is preliminary data.</text>
</comment>
<dbReference type="SUPFAM" id="SSF53756">
    <property type="entry name" value="UDP-Glycosyltransferase/glycogen phosphorylase"/>
    <property type="match status" value="1"/>
</dbReference>
<proteinExistence type="predicted"/>
<evidence type="ECO:0000256" key="2">
    <source>
        <dbReference type="ARBA" id="ARBA00022679"/>
    </source>
</evidence>
<dbReference type="EMBL" id="JACCBB010000001">
    <property type="protein sequence ID" value="NYD23758.1"/>
    <property type="molecule type" value="Genomic_DNA"/>
</dbReference>
<keyword evidence="1" id="KW-0328">Glycosyltransferase</keyword>
<dbReference type="InterPro" id="IPR002201">
    <property type="entry name" value="Glyco_trans_9"/>
</dbReference>